<dbReference type="Proteomes" id="UP001642483">
    <property type="component" value="Unassembled WGS sequence"/>
</dbReference>
<dbReference type="Gene3D" id="3.40.50.300">
    <property type="entry name" value="P-loop containing nucleotide triphosphate hydrolases"/>
    <property type="match status" value="1"/>
</dbReference>
<accession>A0ABP0FD22</accession>
<keyword evidence="1" id="KW-1133">Transmembrane helix</keyword>
<keyword evidence="3" id="KW-1185">Reference proteome</keyword>
<evidence type="ECO:0000256" key="1">
    <source>
        <dbReference type="SAM" id="Phobius"/>
    </source>
</evidence>
<dbReference type="InterPro" id="IPR027417">
    <property type="entry name" value="P-loop_NTPase"/>
</dbReference>
<dbReference type="Pfam" id="PF17784">
    <property type="entry name" value="Sulfotransfer_4"/>
    <property type="match status" value="1"/>
</dbReference>
<organism evidence="2 3">
    <name type="scientific">Clavelina lepadiformis</name>
    <name type="common">Light-bulb sea squirt</name>
    <name type="synonym">Ascidia lepadiformis</name>
    <dbReference type="NCBI Taxonomy" id="159417"/>
    <lineage>
        <taxon>Eukaryota</taxon>
        <taxon>Metazoa</taxon>
        <taxon>Chordata</taxon>
        <taxon>Tunicata</taxon>
        <taxon>Ascidiacea</taxon>
        <taxon>Aplousobranchia</taxon>
        <taxon>Clavelinidae</taxon>
        <taxon>Clavelina</taxon>
    </lineage>
</organism>
<evidence type="ECO:0000313" key="2">
    <source>
        <dbReference type="EMBL" id="CAK8677574.1"/>
    </source>
</evidence>
<comment type="caution">
    <text evidence="2">The sequence shown here is derived from an EMBL/GenBank/DDBJ whole genome shotgun (WGS) entry which is preliminary data.</text>
</comment>
<dbReference type="PANTHER" id="PTHR36978">
    <property type="entry name" value="P-LOOP CONTAINING NUCLEOTIDE TRIPHOSPHATE HYDROLASE"/>
    <property type="match status" value="1"/>
</dbReference>
<dbReference type="PANTHER" id="PTHR36978:SF4">
    <property type="entry name" value="P-LOOP CONTAINING NUCLEOSIDE TRIPHOSPHATE HYDROLASE PROTEIN"/>
    <property type="match status" value="1"/>
</dbReference>
<protein>
    <submittedName>
        <fullName evidence="2">Uncharacterized protein</fullName>
    </submittedName>
</protein>
<gene>
    <name evidence="2" type="ORF">CVLEPA_LOCUS6938</name>
</gene>
<dbReference type="SUPFAM" id="SSF52540">
    <property type="entry name" value="P-loop containing nucleoside triphosphate hydrolases"/>
    <property type="match status" value="1"/>
</dbReference>
<keyword evidence="1" id="KW-0472">Membrane</keyword>
<proteinExistence type="predicted"/>
<reference evidence="2 3" key="1">
    <citation type="submission" date="2024-02" db="EMBL/GenBank/DDBJ databases">
        <authorList>
            <person name="Daric V."/>
            <person name="Darras S."/>
        </authorList>
    </citation>
    <scope>NUCLEOTIDE SEQUENCE [LARGE SCALE GENOMIC DNA]</scope>
</reference>
<dbReference type="InterPro" id="IPR040632">
    <property type="entry name" value="Sulfotransfer_4"/>
</dbReference>
<dbReference type="EMBL" id="CAWYQH010000046">
    <property type="protein sequence ID" value="CAK8677574.1"/>
    <property type="molecule type" value="Genomic_DNA"/>
</dbReference>
<name>A0ABP0FD22_CLALP</name>
<keyword evidence="1" id="KW-0812">Transmembrane</keyword>
<feature type="transmembrane region" description="Helical" evidence="1">
    <location>
        <begin position="229"/>
        <end position="247"/>
    </location>
</feature>
<sequence>MKVIVAGYAKTGTKSMAVALSELGYNVYDYLDHFWYHGDKWAKILSSSGGSIEDFKEMYESVDAVIDAPPCLFWEEILQAFPDAKVILTTRNEDDWLKSFCGQNKVQNGNFTYQLMQILSPTGRKYFKYVNSLAMSRCGLEMKHSFDFSFVNNGMVLKKAFRQHTQYCLQNCPPDKLLDYDVRQGWAPLCEFLGKKIPDKPFPRENVAGSIVAKAMATRPSLIQMQREMKFTVGFLSLGLLLAFYQIQKASFGGTFKTMCSKLWDFTGVKMFSHLCKSS</sequence>
<evidence type="ECO:0000313" key="3">
    <source>
        <dbReference type="Proteomes" id="UP001642483"/>
    </source>
</evidence>